<dbReference type="EMBL" id="JAIQCV010000013">
    <property type="protein sequence ID" value="KAH1033122.1"/>
    <property type="molecule type" value="Genomic_DNA"/>
</dbReference>
<reference evidence="1 2" key="1">
    <citation type="journal article" date="2021" name="Plant Biotechnol. J.">
        <title>Multi-omics assisted identification of the key and species-specific regulatory components of drought-tolerant mechanisms in Gossypium stocksii.</title>
        <authorList>
            <person name="Yu D."/>
            <person name="Ke L."/>
            <person name="Zhang D."/>
            <person name="Wu Y."/>
            <person name="Sun Y."/>
            <person name="Mei J."/>
            <person name="Sun J."/>
            <person name="Sun Y."/>
        </authorList>
    </citation>
    <scope>NUCLEOTIDE SEQUENCE [LARGE SCALE GENOMIC DNA]</scope>
    <source>
        <strain evidence="2">cv. E1</strain>
        <tissue evidence="1">Leaf</tissue>
    </source>
</reference>
<comment type="caution">
    <text evidence="1">The sequence shown here is derived from an EMBL/GenBank/DDBJ whole genome shotgun (WGS) entry which is preliminary data.</text>
</comment>
<dbReference type="Proteomes" id="UP000828251">
    <property type="component" value="Unassembled WGS sequence"/>
</dbReference>
<gene>
    <name evidence="1" type="ORF">J1N35_045296</name>
</gene>
<name>A0A9D3UAT6_9ROSI</name>
<protein>
    <recommendedName>
        <fullName evidence="3">RNase H type-1 domain-containing protein</fullName>
    </recommendedName>
</protein>
<evidence type="ECO:0000313" key="2">
    <source>
        <dbReference type="Proteomes" id="UP000828251"/>
    </source>
</evidence>
<dbReference type="OrthoDB" id="1002594at2759"/>
<accession>A0A9D3UAT6</accession>
<proteinExistence type="predicted"/>
<evidence type="ECO:0008006" key="3">
    <source>
        <dbReference type="Google" id="ProtNLM"/>
    </source>
</evidence>
<dbReference type="AlphaFoldDB" id="A0A9D3UAT6"/>
<keyword evidence="2" id="KW-1185">Reference proteome</keyword>
<sequence length="91" mass="10397">MANKTPLPHRRGYAGWITINYDGAVEGAEEKANAGGLLRDRRGTWIVGYSRAVGIMNRLLVAWDMGFRKVQVECEMRLQFECLSMVERTYD</sequence>
<organism evidence="1 2">
    <name type="scientific">Gossypium stocksii</name>
    <dbReference type="NCBI Taxonomy" id="47602"/>
    <lineage>
        <taxon>Eukaryota</taxon>
        <taxon>Viridiplantae</taxon>
        <taxon>Streptophyta</taxon>
        <taxon>Embryophyta</taxon>
        <taxon>Tracheophyta</taxon>
        <taxon>Spermatophyta</taxon>
        <taxon>Magnoliopsida</taxon>
        <taxon>eudicotyledons</taxon>
        <taxon>Gunneridae</taxon>
        <taxon>Pentapetalae</taxon>
        <taxon>rosids</taxon>
        <taxon>malvids</taxon>
        <taxon>Malvales</taxon>
        <taxon>Malvaceae</taxon>
        <taxon>Malvoideae</taxon>
        <taxon>Gossypium</taxon>
    </lineage>
</organism>
<evidence type="ECO:0000313" key="1">
    <source>
        <dbReference type="EMBL" id="KAH1033122.1"/>
    </source>
</evidence>